<name>A0A2N9EF24_FAGSY</name>
<dbReference type="PANTHER" id="PTHR31934:SF6">
    <property type="entry name" value="ALPHA_BETA-HYDROLASES SUPERFAMILY PROTEIN"/>
    <property type="match status" value="1"/>
</dbReference>
<proteinExistence type="predicted"/>
<sequence length="344" mass="36922">MISTRAAVKIEPSSRDSGNSLLHAQELETFSSGQTRGSVAASNDIPSSSGSHPTTYAESSNTATAAPINGEITRTSARVASQGTGARVGSNPTGLNGISIFKRSYLKVPMGSSSNGTFSFCKGKAKDDVIGSRLTGLIDRARRTVRGSADDIGWLQRASGMPPVEDGTERFTEILDNIRHGLPQVAKLTGVLADSRQMHGEQEVFIANPDFNLCLFSNHGPLYFVNAKMSFSKMGLACHIAKIHSEASVEKNAREIKEYIEEIYWGSRKRVLLLGHSKGGVDAAAALSLYWSDLNDKVAGLVLSQSPYGGSPIASDILREGQLGDYVNVRKLMEILICKVIKVC</sequence>
<gene>
    <name evidence="2" type="ORF">FSB_LOCUS1170</name>
</gene>
<dbReference type="SUPFAM" id="SSF53474">
    <property type="entry name" value="alpha/beta-Hydrolases"/>
    <property type="match status" value="1"/>
</dbReference>
<dbReference type="Gene3D" id="3.40.50.1820">
    <property type="entry name" value="alpha/beta hydrolase"/>
    <property type="match status" value="1"/>
</dbReference>
<accession>A0A2N9EF24</accession>
<dbReference type="AlphaFoldDB" id="A0A2N9EF24"/>
<feature type="region of interest" description="Disordered" evidence="1">
    <location>
        <begin position="32"/>
        <end position="68"/>
    </location>
</feature>
<evidence type="ECO:0000256" key="1">
    <source>
        <dbReference type="SAM" id="MobiDB-lite"/>
    </source>
</evidence>
<dbReference type="InterPro" id="IPR029058">
    <property type="entry name" value="AB_hydrolase_fold"/>
</dbReference>
<dbReference type="EMBL" id="OIVN01000049">
    <property type="protein sequence ID" value="SPC73288.1"/>
    <property type="molecule type" value="Genomic_DNA"/>
</dbReference>
<feature type="compositionally biased region" description="Polar residues" evidence="1">
    <location>
        <begin position="32"/>
        <end position="64"/>
    </location>
</feature>
<evidence type="ECO:0000313" key="2">
    <source>
        <dbReference type="EMBL" id="SPC73288.1"/>
    </source>
</evidence>
<feature type="region of interest" description="Disordered" evidence="1">
    <location>
        <begin position="1"/>
        <end position="20"/>
    </location>
</feature>
<reference evidence="2" key="1">
    <citation type="submission" date="2018-02" db="EMBL/GenBank/DDBJ databases">
        <authorList>
            <person name="Cohen D.B."/>
            <person name="Kent A.D."/>
        </authorList>
    </citation>
    <scope>NUCLEOTIDE SEQUENCE</scope>
</reference>
<dbReference type="PANTHER" id="PTHR31934">
    <property type="entry name" value="ALPHA/BETA-HYDROLASES SUPERFAMILY PROTEIN"/>
    <property type="match status" value="1"/>
</dbReference>
<organism evidence="2">
    <name type="scientific">Fagus sylvatica</name>
    <name type="common">Beechnut</name>
    <dbReference type="NCBI Taxonomy" id="28930"/>
    <lineage>
        <taxon>Eukaryota</taxon>
        <taxon>Viridiplantae</taxon>
        <taxon>Streptophyta</taxon>
        <taxon>Embryophyta</taxon>
        <taxon>Tracheophyta</taxon>
        <taxon>Spermatophyta</taxon>
        <taxon>Magnoliopsida</taxon>
        <taxon>eudicotyledons</taxon>
        <taxon>Gunneridae</taxon>
        <taxon>Pentapetalae</taxon>
        <taxon>rosids</taxon>
        <taxon>fabids</taxon>
        <taxon>Fagales</taxon>
        <taxon>Fagaceae</taxon>
        <taxon>Fagus</taxon>
    </lineage>
</organism>
<protein>
    <submittedName>
        <fullName evidence="2">Uncharacterized protein</fullName>
    </submittedName>
</protein>